<dbReference type="RefSeq" id="WP_028962515.1">
    <property type="nucleotide sequence ID" value="NZ_FWWY01000001.1"/>
</dbReference>
<dbReference type="GO" id="GO:0055085">
    <property type="term" value="P:transmembrane transport"/>
    <property type="evidence" value="ECO:0007669"/>
    <property type="project" value="InterPro"/>
</dbReference>
<gene>
    <name evidence="9" type="ORF">SAMN00768000_1331</name>
</gene>
<feature type="transmembrane region" description="Helical" evidence="7">
    <location>
        <begin position="284"/>
        <end position="310"/>
    </location>
</feature>
<evidence type="ECO:0000313" key="10">
    <source>
        <dbReference type="Proteomes" id="UP000192660"/>
    </source>
</evidence>
<dbReference type="PANTHER" id="PTHR43163">
    <property type="entry name" value="DIPEPTIDE TRANSPORT SYSTEM PERMEASE PROTEIN DPPB-RELATED"/>
    <property type="match status" value="1"/>
</dbReference>
<reference evidence="10" key="1">
    <citation type="submission" date="2017-04" db="EMBL/GenBank/DDBJ databases">
        <authorList>
            <person name="Varghese N."/>
            <person name="Submissions S."/>
        </authorList>
    </citation>
    <scope>NUCLEOTIDE SEQUENCE [LARGE SCALE GENOMIC DNA]</scope>
    <source>
        <strain evidence="10">DSM 9293</strain>
    </source>
</reference>
<protein>
    <submittedName>
        <fullName evidence="9">Peptide/nickel transport system permease protein</fullName>
    </submittedName>
</protein>
<evidence type="ECO:0000256" key="3">
    <source>
        <dbReference type="ARBA" id="ARBA00022475"/>
    </source>
</evidence>
<name>A0A1W1WC81_SULTA</name>
<evidence type="ECO:0000313" key="9">
    <source>
        <dbReference type="EMBL" id="SMC03887.1"/>
    </source>
</evidence>
<keyword evidence="3" id="KW-1003">Cell membrane</keyword>
<feature type="transmembrane region" description="Helical" evidence="7">
    <location>
        <begin position="99"/>
        <end position="122"/>
    </location>
</feature>
<comment type="similarity">
    <text evidence="7">Belongs to the binding-protein-dependent transport system permease family.</text>
</comment>
<evidence type="ECO:0000256" key="1">
    <source>
        <dbReference type="ARBA" id="ARBA00004651"/>
    </source>
</evidence>
<feature type="transmembrane region" description="Helical" evidence="7">
    <location>
        <begin position="134"/>
        <end position="160"/>
    </location>
</feature>
<dbReference type="Proteomes" id="UP000192660">
    <property type="component" value="Unassembled WGS sequence"/>
</dbReference>
<dbReference type="Gene3D" id="1.10.3720.10">
    <property type="entry name" value="MetI-like"/>
    <property type="match status" value="1"/>
</dbReference>
<dbReference type="STRING" id="28034.BFX07_14640"/>
<feature type="transmembrane region" description="Helical" evidence="7">
    <location>
        <begin position="239"/>
        <end position="264"/>
    </location>
</feature>
<dbReference type="PANTHER" id="PTHR43163:SF6">
    <property type="entry name" value="DIPEPTIDE TRANSPORT SYSTEM PERMEASE PROTEIN DPPB-RELATED"/>
    <property type="match status" value="1"/>
</dbReference>
<feature type="domain" description="ABC transmembrane type-1" evidence="8">
    <location>
        <begin position="95"/>
        <end position="307"/>
    </location>
</feature>
<sequence>MMRYSLERVLQAVPTLLLLSIISFVLIHVVPGGPAVMMLGDKATPALIAQINRSLGLNKPLWMQYVIWLGQLLRGHLGYAYTYHQSVVSLILTNLPRTLILVVTAIAISHVLAVIVGIYQAVHRDQVIDHILTALLYFLYAMPTFWLGVLMVSTFSITLGWFPSGGLYNPLLTHPTVGSYLDHMVLPATVLIIGSVAGWGRYMRSTMAETLVQDYIRTARAKGLSERAVLVHHALKNSLLPLITLVGMSLPSLFSGALIIEIIFDYPGMGLLFWNAAQQRDYPILLGIVMMVGVLTILGNLLADILYAVVDPRIQYH</sequence>
<keyword evidence="2 7" id="KW-0813">Transport</keyword>
<dbReference type="InterPro" id="IPR000515">
    <property type="entry name" value="MetI-like"/>
</dbReference>
<evidence type="ECO:0000256" key="6">
    <source>
        <dbReference type="ARBA" id="ARBA00023136"/>
    </source>
</evidence>
<feature type="transmembrane region" description="Helical" evidence="7">
    <location>
        <begin position="180"/>
        <end position="199"/>
    </location>
</feature>
<evidence type="ECO:0000256" key="5">
    <source>
        <dbReference type="ARBA" id="ARBA00022989"/>
    </source>
</evidence>
<comment type="subcellular location">
    <subcellularLocation>
        <location evidence="1 7">Cell membrane</location>
        <topology evidence="1 7">Multi-pass membrane protein</topology>
    </subcellularLocation>
</comment>
<evidence type="ECO:0000259" key="8">
    <source>
        <dbReference type="PROSITE" id="PS50928"/>
    </source>
</evidence>
<keyword evidence="10" id="KW-1185">Reference proteome</keyword>
<dbReference type="PROSITE" id="PS50928">
    <property type="entry name" value="ABC_TM1"/>
    <property type="match status" value="1"/>
</dbReference>
<dbReference type="EMBL" id="FWWY01000001">
    <property type="protein sequence ID" value="SMC03887.1"/>
    <property type="molecule type" value="Genomic_DNA"/>
</dbReference>
<dbReference type="SUPFAM" id="SSF161098">
    <property type="entry name" value="MetI-like"/>
    <property type="match status" value="1"/>
</dbReference>
<keyword evidence="6 7" id="KW-0472">Membrane</keyword>
<dbReference type="InterPro" id="IPR035906">
    <property type="entry name" value="MetI-like_sf"/>
</dbReference>
<dbReference type="OrthoDB" id="9773221at2"/>
<dbReference type="Pfam" id="PF00528">
    <property type="entry name" value="BPD_transp_1"/>
    <property type="match status" value="1"/>
</dbReference>
<keyword evidence="4 7" id="KW-0812">Transmembrane</keyword>
<dbReference type="InterPro" id="IPR045621">
    <property type="entry name" value="BPD_transp_1_N"/>
</dbReference>
<proteinExistence type="inferred from homology"/>
<keyword evidence="5 7" id="KW-1133">Transmembrane helix</keyword>
<dbReference type="AlphaFoldDB" id="A0A1W1WC81"/>
<accession>A0A1W1WC81</accession>
<organism evidence="9 10">
    <name type="scientific">Sulfobacillus thermosulfidooxidans (strain DSM 9293 / VKM B-1269 / AT-1)</name>
    <dbReference type="NCBI Taxonomy" id="929705"/>
    <lineage>
        <taxon>Bacteria</taxon>
        <taxon>Bacillati</taxon>
        <taxon>Bacillota</taxon>
        <taxon>Clostridia</taxon>
        <taxon>Eubacteriales</taxon>
        <taxon>Clostridiales Family XVII. Incertae Sedis</taxon>
        <taxon>Sulfobacillus</taxon>
    </lineage>
</organism>
<dbReference type="GO" id="GO:0005886">
    <property type="term" value="C:plasma membrane"/>
    <property type="evidence" value="ECO:0007669"/>
    <property type="project" value="UniProtKB-SubCell"/>
</dbReference>
<evidence type="ECO:0000256" key="2">
    <source>
        <dbReference type="ARBA" id="ARBA00022448"/>
    </source>
</evidence>
<evidence type="ECO:0000256" key="4">
    <source>
        <dbReference type="ARBA" id="ARBA00022692"/>
    </source>
</evidence>
<feature type="transmembrane region" description="Helical" evidence="7">
    <location>
        <begin position="12"/>
        <end position="30"/>
    </location>
</feature>
<dbReference type="CDD" id="cd06261">
    <property type="entry name" value="TM_PBP2"/>
    <property type="match status" value="1"/>
</dbReference>
<dbReference type="Pfam" id="PF19300">
    <property type="entry name" value="BPD_transp_1_N"/>
    <property type="match status" value="1"/>
</dbReference>
<evidence type="ECO:0000256" key="7">
    <source>
        <dbReference type="RuleBase" id="RU363032"/>
    </source>
</evidence>